<dbReference type="SUPFAM" id="SSF57924">
    <property type="entry name" value="Inhibitor of apoptosis (IAP) repeat"/>
    <property type="match status" value="2"/>
</dbReference>
<evidence type="ECO:0000256" key="2">
    <source>
        <dbReference type="ARBA" id="ARBA00006672"/>
    </source>
</evidence>
<dbReference type="PANTHER" id="PTHR10044:SF139">
    <property type="entry name" value="DEATH-ASSOCIATED INHIBITOR OF APOPTOSIS 2"/>
    <property type="match status" value="1"/>
</dbReference>
<dbReference type="Gene3D" id="1.10.8.10">
    <property type="entry name" value="DNA helicase RuvA subunit, C-terminal domain"/>
    <property type="match status" value="1"/>
</dbReference>
<comment type="caution">
    <text evidence="10">The sequence shown here is derived from an EMBL/GenBank/DDBJ whole genome shotgun (WGS) entry which is preliminary data.</text>
</comment>
<dbReference type="Gene3D" id="1.10.1170.10">
    <property type="entry name" value="Inhibitor Of Apoptosis Protein (2mihbC-IAP-1), Chain A"/>
    <property type="match status" value="2"/>
</dbReference>
<feature type="compositionally biased region" description="Polar residues" evidence="8">
    <location>
        <begin position="1"/>
        <end position="19"/>
    </location>
</feature>
<dbReference type="InterPro" id="IPR050784">
    <property type="entry name" value="IAP"/>
</dbReference>
<dbReference type="PROSITE" id="PS01282">
    <property type="entry name" value="BIR_REPEAT_1"/>
    <property type="match status" value="1"/>
</dbReference>
<comment type="similarity">
    <text evidence="2">Belongs to the IAP family.</text>
</comment>
<dbReference type="CDD" id="cd16713">
    <property type="entry name" value="RING-HC_BIRC2_3_7"/>
    <property type="match status" value="1"/>
</dbReference>
<dbReference type="InterPro" id="IPR001370">
    <property type="entry name" value="BIR_rpt"/>
</dbReference>
<dbReference type="Proteomes" id="UP001642540">
    <property type="component" value="Unassembled WGS sequence"/>
</dbReference>
<dbReference type="SMART" id="SM00184">
    <property type="entry name" value="RING"/>
    <property type="match status" value="1"/>
</dbReference>
<sequence>MDNATVSEHNSVSSSTQPTPGEVDQVSSTTSIENDNSTETNSNNSNANTNTSHSRCIEPVGRMIVPRGMDSVNPFSRPRDFDALKSERARLDSFSQPPGWPIPFIRPEDCAQAGFFFLQDGDKVQCAFCRGVAGEWEQGDNPRQEHRRHFPRCPFICGLPVGNISLDQGSDGSSTQNEAAGIDVCGPYTPDISQLALASDQPASVRGAQPLGGNGNEVVTSLGIKTCGNGPAHPSLVTVHSRIKTFSSWPVECGQTPEIMAEAGFFYIGRRDHVKCFYCDGGLRNWEANDDPWLEHARWFSNCTYVILNKGDSYVKDVNKTKPPVVSQQYLNKHGAHTNGNPPRRVSDQELRELIDTPIVQAALEMGMELGKVKGALQRKIQQTGQPFITTEALLEAVLGRDSEFESDTDSETDEHDEDEDLGPAPRQRACPRPNNTTTSLNMTSFNGVGSGSSEASSSSSAEHSCGSGDEETLPTSTTTVRQLKPKTAANRCASGDSGIGSVTTESCNNSSGDDEHGEVVGEACNSNVKENDLEEEVRKLREATLCKICMDNQVGIVFLPCGHLVSCTRCATALSNCALCRQPIKAVVRTYLS</sequence>
<dbReference type="InterPro" id="IPR001841">
    <property type="entry name" value="Znf_RING"/>
</dbReference>
<evidence type="ECO:0000256" key="6">
    <source>
        <dbReference type="ARBA" id="ARBA00022833"/>
    </source>
</evidence>
<dbReference type="PROSITE" id="PS50089">
    <property type="entry name" value="ZF_RING_2"/>
    <property type="match status" value="1"/>
</dbReference>
<keyword evidence="5 7" id="KW-0863">Zinc-finger</keyword>
<comment type="subcellular location">
    <subcellularLocation>
        <location evidence="1">Cytoplasm</location>
    </subcellularLocation>
</comment>
<dbReference type="Pfam" id="PF21290">
    <property type="entry name" value="UBA_BIRC2-3"/>
    <property type="match status" value="1"/>
</dbReference>
<feature type="region of interest" description="Disordered" evidence="8">
    <location>
        <begin position="402"/>
        <end position="496"/>
    </location>
</feature>
<keyword evidence="3" id="KW-0963">Cytoplasm</keyword>
<feature type="compositionally biased region" description="Acidic residues" evidence="8">
    <location>
        <begin position="405"/>
        <end position="422"/>
    </location>
</feature>
<dbReference type="PANTHER" id="PTHR10044">
    <property type="entry name" value="INHIBITOR OF APOPTOSIS"/>
    <property type="match status" value="1"/>
</dbReference>
<evidence type="ECO:0000256" key="1">
    <source>
        <dbReference type="ARBA" id="ARBA00004496"/>
    </source>
</evidence>
<dbReference type="Pfam" id="PF00653">
    <property type="entry name" value="BIR"/>
    <property type="match status" value="2"/>
</dbReference>
<keyword evidence="6" id="KW-0862">Zinc</keyword>
<evidence type="ECO:0000313" key="10">
    <source>
        <dbReference type="EMBL" id="CAL8083005.1"/>
    </source>
</evidence>
<proteinExistence type="inferred from homology"/>
<protein>
    <recommendedName>
        <fullName evidence="9">RING-type domain-containing protein</fullName>
    </recommendedName>
</protein>
<keyword evidence="11" id="KW-1185">Reference proteome</keyword>
<gene>
    <name evidence="10" type="ORF">ODALV1_LOCUS5375</name>
</gene>
<feature type="compositionally biased region" description="Low complexity" evidence="8">
    <location>
        <begin position="27"/>
        <end position="54"/>
    </location>
</feature>
<evidence type="ECO:0000313" key="11">
    <source>
        <dbReference type="Proteomes" id="UP001642540"/>
    </source>
</evidence>
<dbReference type="InterPro" id="IPR011029">
    <property type="entry name" value="DEATH-like_dom_sf"/>
</dbReference>
<organism evidence="10 11">
    <name type="scientific">Orchesella dallaii</name>
    <dbReference type="NCBI Taxonomy" id="48710"/>
    <lineage>
        <taxon>Eukaryota</taxon>
        <taxon>Metazoa</taxon>
        <taxon>Ecdysozoa</taxon>
        <taxon>Arthropoda</taxon>
        <taxon>Hexapoda</taxon>
        <taxon>Collembola</taxon>
        <taxon>Entomobryomorpha</taxon>
        <taxon>Entomobryoidea</taxon>
        <taxon>Orchesellidae</taxon>
        <taxon>Orchesellinae</taxon>
        <taxon>Orchesella</taxon>
    </lineage>
</organism>
<dbReference type="Pfam" id="PF13920">
    <property type="entry name" value="zf-C3HC4_3"/>
    <property type="match status" value="1"/>
</dbReference>
<keyword evidence="5 7" id="KW-0479">Metal-binding</keyword>
<feature type="region of interest" description="Disordered" evidence="8">
    <location>
        <begin position="1"/>
        <end position="58"/>
    </location>
</feature>
<evidence type="ECO:0000256" key="5">
    <source>
        <dbReference type="ARBA" id="ARBA00022771"/>
    </source>
</evidence>
<evidence type="ECO:0000256" key="7">
    <source>
        <dbReference type="PROSITE-ProRule" id="PRU00175"/>
    </source>
</evidence>
<feature type="compositionally biased region" description="Low complexity" evidence="8">
    <location>
        <begin position="452"/>
        <end position="468"/>
    </location>
</feature>
<dbReference type="Gene3D" id="1.10.533.10">
    <property type="entry name" value="Death Domain, Fas"/>
    <property type="match status" value="1"/>
</dbReference>
<evidence type="ECO:0000256" key="3">
    <source>
        <dbReference type="ARBA" id="ARBA00022490"/>
    </source>
</evidence>
<dbReference type="EMBL" id="CAXLJM020000016">
    <property type="protein sequence ID" value="CAL8083005.1"/>
    <property type="molecule type" value="Genomic_DNA"/>
</dbReference>
<dbReference type="PROSITE" id="PS50143">
    <property type="entry name" value="BIR_REPEAT_2"/>
    <property type="match status" value="2"/>
</dbReference>
<evidence type="ECO:0000259" key="9">
    <source>
        <dbReference type="PROSITE" id="PS50089"/>
    </source>
</evidence>
<keyword evidence="4" id="KW-0053">Apoptosis</keyword>
<feature type="domain" description="RING-type" evidence="9">
    <location>
        <begin position="547"/>
        <end position="582"/>
    </location>
</feature>
<evidence type="ECO:0000256" key="8">
    <source>
        <dbReference type="SAM" id="MobiDB-lite"/>
    </source>
</evidence>
<reference evidence="10 11" key="1">
    <citation type="submission" date="2024-08" db="EMBL/GenBank/DDBJ databases">
        <authorList>
            <person name="Cucini C."/>
            <person name="Frati F."/>
        </authorList>
    </citation>
    <scope>NUCLEOTIDE SEQUENCE [LARGE SCALE GENOMIC DNA]</scope>
</reference>
<dbReference type="CDD" id="cd00022">
    <property type="entry name" value="BIR"/>
    <property type="match status" value="2"/>
</dbReference>
<dbReference type="InterPro" id="IPR048875">
    <property type="entry name" value="BIRC2-3-like_UBA"/>
</dbReference>
<dbReference type="SMART" id="SM00238">
    <property type="entry name" value="BIR"/>
    <property type="match status" value="2"/>
</dbReference>
<dbReference type="CDD" id="cd14321">
    <property type="entry name" value="UBA_IAPs"/>
    <property type="match status" value="1"/>
</dbReference>
<accession>A0ABP1Q241</accession>
<feature type="compositionally biased region" description="Polar residues" evidence="8">
    <location>
        <begin position="434"/>
        <end position="448"/>
    </location>
</feature>
<name>A0ABP1Q241_9HEXA</name>
<evidence type="ECO:0000256" key="4">
    <source>
        <dbReference type="ARBA" id="ARBA00022703"/>
    </source>
</evidence>